<name>X1HMR0_9ZZZZ</name>
<accession>X1HMR0</accession>
<reference evidence="1" key="1">
    <citation type="journal article" date="2014" name="Front. Microbiol.">
        <title>High frequency of phylogenetically diverse reductive dehalogenase-homologous genes in deep subseafloor sedimentary metagenomes.</title>
        <authorList>
            <person name="Kawai M."/>
            <person name="Futagami T."/>
            <person name="Toyoda A."/>
            <person name="Takaki Y."/>
            <person name="Nishi S."/>
            <person name="Hori S."/>
            <person name="Arai W."/>
            <person name="Tsubouchi T."/>
            <person name="Morono Y."/>
            <person name="Uchiyama I."/>
            <person name="Ito T."/>
            <person name="Fujiyama A."/>
            <person name="Inagaki F."/>
            <person name="Takami H."/>
        </authorList>
    </citation>
    <scope>NUCLEOTIDE SEQUENCE</scope>
    <source>
        <strain evidence="1">Expedition CK06-06</strain>
    </source>
</reference>
<protein>
    <submittedName>
        <fullName evidence="1">Uncharacterized protein</fullName>
    </submittedName>
</protein>
<comment type="caution">
    <text evidence="1">The sequence shown here is derived from an EMBL/GenBank/DDBJ whole genome shotgun (WGS) entry which is preliminary data.</text>
</comment>
<evidence type="ECO:0000313" key="1">
    <source>
        <dbReference type="EMBL" id="GAH55119.1"/>
    </source>
</evidence>
<sequence length="63" mass="7206">MDKLSQKFEESEQIMALENLTPPKPPPKPPSIPPQNIINPRSQIMLELKDIFKKKGIVKKDIP</sequence>
<dbReference type="EMBL" id="BARU01019643">
    <property type="protein sequence ID" value="GAH55119.1"/>
    <property type="molecule type" value="Genomic_DNA"/>
</dbReference>
<gene>
    <name evidence="1" type="ORF">S03H2_32329</name>
</gene>
<proteinExistence type="predicted"/>
<dbReference type="AlphaFoldDB" id="X1HMR0"/>
<organism evidence="1">
    <name type="scientific">marine sediment metagenome</name>
    <dbReference type="NCBI Taxonomy" id="412755"/>
    <lineage>
        <taxon>unclassified sequences</taxon>
        <taxon>metagenomes</taxon>
        <taxon>ecological metagenomes</taxon>
    </lineage>
</organism>